<dbReference type="Pfam" id="PF00512">
    <property type="entry name" value="HisKA"/>
    <property type="match status" value="1"/>
</dbReference>
<evidence type="ECO:0000256" key="2">
    <source>
        <dbReference type="ARBA" id="ARBA00004651"/>
    </source>
</evidence>
<evidence type="ECO:0000256" key="3">
    <source>
        <dbReference type="ARBA" id="ARBA00012438"/>
    </source>
</evidence>
<evidence type="ECO:0000256" key="11">
    <source>
        <dbReference type="ARBA" id="ARBA00022989"/>
    </source>
</evidence>
<dbReference type="EMBL" id="RBWV01000013">
    <property type="protein sequence ID" value="RKS72565.1"/>
    <property type="molecule type" value="Genomic_DNA"/>
</dbReference>
<dbReference type="SMART" id="SM00388">
    <property type="entry name" value="HisKA"/>
    <property type="match status" value="1"/>
</dbReference>
<evidence type="ECO:0000256" key="1">
    <source>
        <dbReference type="ARBA" id="ARBA00000085"/>
    </source>
</evidence>
<dbReference type="FunFam" id="3.30.565.10:FF:000013">
    <property type="entry name" value="Two-component sensor histidine kinase"/>
    <property type="match status" value="1"/>
</dbReference>
<keyword evidence="20" id="KW-1185">Reference proteome</keyword>
<feature type="transmembrane region" description="Helical" evidence="16">
    <location>
        <begin position="56"/>
        <end position="77"/>
    </location>
</feature>
<name>A0A420XMR5_9ACTN</name>
<keyword evidence="12" id="KW-0902">Two-component regulatory system</keyword>
<dbReference type="Gene3D" id="3.30.565.10">
    <property type="entry name" value="Histidine kinase-like ATPase, C-terminal domain"/>
    <property type="match status" value="1"/>
</dbReference>
<dbReference type="RefSeq" id="WP_121194092.1">
    <property type="nucleotide sequence ID" value="NZ_RBWV01000013.1"/>
</dbReference>
<dbReference type="SUPFAM" id="SSF47384">
    <property type="entry name" value="Homodimeric domain of signal transducing histidine kinase"/>
    <property type="match status" value="1"/>
</dbReference>
<dbReference type="CDD" id="cd00082">
    <property type="entry name" value="HisKA"/>
    <property type="match status" value="1"/>
</dbReference>
<keyword evidence="7 16" id="KW-0812">Transmembrane</keyword>
<dbReference type="PRINTS" id="PR00344">
    <property type="entry name" value="BCTRLSENSOR"/>
</dbReference>
<evidence type="ECO:0000256" key="16">
    <source>
        <dbReference type="SAM" id="Phobius"/>
    </source>
</evidence>
<dbReference type="PANTHER" id="PTHR43547">
    <property type="entry name" value="TWO-COMPONENT HISTIDINE KINASE"/>
    <property type="match status" value="1"/>
</dbReference>
<dbReference type="GO" id="GO:0005524">
    <property type="term" value="F:ATP binding"/>
    <property type="evidence" value="ECO:0007669"/>
    <property type="project" value="UniProtKB-KW"/>
</dbReference>
<keyword evidence="9 19" id="KW-0418">Kinase</keyword>
<dbReference type="InterPro" id="IPR036097">
    <property type="entry name" value="HisK_dim/P_sf"/>
</dbReference>
<dbReference type="Pfam" id="PF00672">
    <property type="entry name" value="HAMP"/>
    <property type="match status" value="1"/>
</dbReference>
<reference evidence="19 20" key="1">
    <citation type="submission" date="2018-10" db="EMBL/GenBank/DDBJ databases">
        <title>Genomic Encyclopedia of Archaeal and Bacterial Type Strains, Phase II (KMG-II): from individual species to whole genera.</title>
        <authorList>
            <person name="Goeker M."/>
        </authorList>
    </citation>
    <scope>NUCLEOTIDE SEQUENCE [LARGE SCALE GENOMIC DNA]</scope>
    <source>
        <strain evidence="19 20">RP-AC37</strain>
    </source>
</reference>
<evidence type="ECO:0000256" key="4">
    <source>
        <dbReference type="ARBA" id="ARBA00022475"/>
    </source>
</evidence>
<dbReference type="Gene3D" id="1.10.287.130">
    <property type="match status" value="1"/>
</dbReference>
<comment type="catalytic activity">
    <reaction evidence="1">
        <text>ATP + protein L-histidine = ADP + protein N-phospho-L-histidine.</text>
        <dbReference type="EC" id="2.7.13.3"/>
    </reaction>
</comment>
<comment type="subcellular location">
    <subcellularLocation>
        <location evidence="2">Cell membrane</location>
        <topology evidence="2">Multi-pass membrane protein</topology>
    </subcellularLocation>
</comment>
<dbReference type="InterPro" id="IPR004358">
    <property type="entry name" value="Sig_transdc_His_kin-like_C"/>
</dbReference>
<dbReference type="NCBIfam" id="NF040691">
    <property type="entry name" value="MtrAB_MtrB"/>
    <property type="match status" value="1"/>
</dbReference>
<keyword evidence="13 16" id="KW-0472">Membrane</keyword>
<dbReference type="Gene3D" id="6.10.340.10">
    <property type="match status" value="1"/>
</dbReference>
<keyword evidence="4" id="KW-1003">Cell membrane</keyword>
<dbReference type="InterPro" id="IPR005467">
    <property type="entry name" value="His_kinase_dom"/>
</dbReference>
<dbReference type="SUPFAM" id="SSF55874">
    <property type="entry name" value="ATPase domain of HSP90 chaperone/DNA topoisomerase II/histidine kinase"/>
    <property type="match status" value="1"/>
</dbReference>
<evidence type="ECO:0000256" key="14">
    <source>
        <dbReference type="ARBA" id="ARBA00035305"/>
    </source>
</evidence>
<proteinExistence type="predicted"/>
<dbReference type="FunCoup" id="A0A420XMR5">
    <property type="interactions" value="25"/>
</dbReference>
<evidence type="ECO:0000256" key="10">
    <source>
        <dbReference type="ARBA" id="ARBA00022840"/>
    </source>
</evidence>
<evidence type="ECO:0000259" key="17">
    <source>
        <dbReference type="PROSITE" id="PS50109"/>
    </source>
</evidence>
<feature type="compositionally biased region" description="Pro residues" evidence="15">
    <location>
        <begin position="15"/>
        <end position="24"/>
    </location>
</feature>
<dbReference type="PANTHER" id="PTHR43547:SF2">
    <property type="entry name" value="HYBRID SIGNAL TRANSDUCTION HISTIDINE KINASE C"/>
    <property type="match status" value="1"/>
</dbReference>
<keyword evidence="11 16" id="KW-1133">Transmembrane helix</keyword>
<keyword evidence="8" id="KW-0547">Nucleotide-binding</keyword>
<dbReference type="PROSITE" id="PS50885">
    <property type="entry name" value="HAMP"/>
    <property type="match status" value="1"/>
</dbReference>
<keyword evidence="6" id="KW-0808">Transferase</keyword>
<evidence type="ECO:0000256" key="6">
    <source>
        <dbReference type="ARBA" id="ARBA00022679"/>
    </source>
</evidence>
<feature type="domain" description="HAMP" evidence="18">
    <location>
        <begin position="254"/>
        <end position="306"/>
    </location>
</feature>
<dbReference type="InterPro" id="IPR003660">
    <property type="entry name" value="HAMP_dom"/>
</dbReference>
<dbReference type="Pfam" id="PF02518">
    <property type="entry name" value="HATPase_c"/>
    <property type="match status" value="1"/>
</dbReference>
<organism evidence="19 20">
    <name type="scientific">Motilibacter peucedani</name>
    <dbReference type="NCBI Taxonomy" id="598650"/>
    <lineage>
        <taxon>Bacteria</taxon>
        <taxon>Bacillati</taxon>
        <taxon>Actinomycetota</taxon>
        <taxon>Actinomycetes</taxon>
        <taxon>Motilibacterales</taxon>
        <taxon>Motilibacteraceae</taxon>
        <taxon>Motilibacter</taxon>
    </lineage>
</organism>
<dbReference type="SUPFAM" id="SSF158472">
    <property type="entry name" value="HAMP domain-like"/>
    <property type="match status" value="1"/>
</dbReference>
<comment type="caution">
    <text evidence="19">The sequence shown here is derived from an EMBL/GenBank/DDBJ whole genome shotgun (WGS) entry which is preliminary data.</text>
</comment>
<dbReference type="SMART" id="SM00304">
    <property type="entry name" value="HAMP"/>
    <property type="match status" value="1"/>
</dbReference>
<dbReference type="PROSITE" id="PS50109">
    <property type="entry name" value="HIS_KIN"/>
    <property type="match status" value="1"/>
</dbReference>
<dbReference type="Proteomes" id="UP000281955">
    <property type="component" value="Unassembled WGS sequence"/>
</dbReference>
<evidence type="ECO:0000256" key="5">
    <source>
        <dbReference type="ARBA" id="ARBA00022553"/>
    </source>
</evidence>
<evidence type="ECO:0000256" key="8">
    <source>
        <dbReference type="ARBA" id="ARBA00022741"/>
    </source>
</evidence>
<evidence type="ECO:0000256" key="12">
    <source>
        <dbReference type="ARBA" id="ARBA00023012"/>
    </source>
</evidence>
<dbReference type="InterPro" id="IPR003661">
    <property type="entry name" value="HisK_dim/P_dom"/>
</dbReference>
<evidence type="ECO:0000256" key="13">
    <source>
        <dbReference type="ARBA" id="ARBA00023136"/>
    </source>
</evidence>
<dbReference type="SMART" id="SM00387">
    <property type="entry name" value="HATPase_c"/>
    <property type="match status" value="1"/>
</dbReference>
<protein>
    <recommendedName>
        <fullName evidence="14">Sensor histidine kinase MtrB</fullName>
        <ecNumber evidence="3">2.7.13.3</ecNumber>
    </recommendedName>
</protein>
<dbReference type="GO" id="GO:0000155">
    <property type="term" value="F:phosphorelay sensor kinase activity"/>
    <property type="evidence" value="ECO:0007669"/>
    <property type="project" value="InterPro"/>
</dbReference>
<sequence>MHLPSALRSGRRPRPVQPPEPPQPRSRTPVLPRAPLPRHPVRRVTAAWRRSLRLRVVTTTVLLSLLVVGLIGSFIYVRVRDGILSARVQSAVAEALSGAQLATVTWNAADPPTSADVYNAVNTQLGNLAAAGGETGRREVMLLAPSSTSDDAVLFSGSSGRNPPSIVPESLRASVRAGVAGYAYVTARAVDTDARVPALVVGAQVPILQQDYELYYVFSLAPERATLDLVRNTFALAGGALILMIGLIAYVVARTVVTPVRLAARIAERLAAGKLEERMHIRGEDDLARLAASFNRMATNLQRQIRALEDLSRVQRRFVSDVSHELRTPLTTVRMAADVLHGYTDDFPADVARASELLQTQLDRFESLLADLLEISRFDAGAAQLDLEQIDLEPLVRRVLEAAEPLAERRGSELTLQTPYAVVLCECDTRRIERIVRNLVVNAIEHGEGRPITVTLAANDRAVAVGVRDHGVGLSPEDAARVFDRFWRADPSRARHTGGSGLGLSIALEDAHLHGGWLQAYGELGRGAHFRLTLPRTAGAQLQGSPLELGPSRTDPIVSIGMAYQRHGRAT</sequence>
<dbReference type="InParanoid" id="A0A420XMR5"/>
<accession>A0A420XMR5</accession>
<feature type="transmembrane region" description="Helical" evidence="16">
    <location>
        <begin position="234"/>
        <end position="253"/>
    </location>
</feature>
<dbReference type="AlphaFoldDB" id="A0A420XMR5"/>
<keyword evidence="10" id="KW-0067">ATP-binding</keyword>
<evidence type="ECO:0000256" key="9">
    <source>
        <dbReference type="ARBA" id="ARBA00022777"/>
    </source>
</evidence>
<keyword evidence="5" id="KW-0597">Phosphoprotein</keyword>
<dbReference type="FunFam" id="1.10.287.130:FF:000010">
    <property type="entry name" value="Two-component sensor histidine kinase"/>
    <property type="match status" value="1"/>
</dbReference>
<dbReference type="CDD" id="cd06225">
    <property type="entry name" value="HAMP"/>
    <property type="match status" value="1"/>
</dbReference>
<evidence type="ECO:0000256" key="7">
    <source>
        <dbReference type="ARBA" id="ARBA00022692"/>
    </source>
</evidence>
<evidence type="ECO:0000313" key="20">
    <source>
        <dbReference type="Proteomes" id="UP000281955"/>
    </source>
</evidence>
<dbReference type="CDD" id="cd00075">
    <property type="entry name" value="HATPase"/>
    <property type="match status" value="1"/>
</dbReference>
<dbReference type="OrthoDB" id="9786919at2"/>
<feature type="region of interest" description="Disordered" evidence="15">
    <location>
        <begin position="1"/>
        <end position="36"/>
    </location>
</feature>
<evidence type="ECO:0000259" key="18">
    <source>
        <dbReference type="PROSITE" id="PS50885"/>
    </source>
</evidence>
<dbReference type="InterPro" id="IPR036890">
    <property type="entry name" value="HATPase_C_sf"/>
</dbReference>
<dbReference type="GO" id="GO:0005886">
    <property type="term" value="C:plasma membrane"/>
    <property type="evidence" value="ECO:0007669"/>
    <property type="project" value="UniProtKB-SubCell"/>
</dbReference>
<dbReference type="EC" id="2.7.13.3" evidence="3"/>
<evidence type="ECO:0000313" key="19">
    <source>
        <dbReference type="EMBL" id="RKS72565.1"/>
    </source>
</evidence>
<feature type="domain" description="Histidine kinase" evidence="17">
    <location>
        <begin position="321"/>
        <end position="538"/>
    </location>
</feature>
<dbReference type="InterPro" id="IPR047669">
    <property type="entry name" value="MtrAB_MtrB"/>
</dbReference>
<dbReference type="InterPro" id="IPR003594">
    <property type="entry name" value="HATPase_dom"/>
</dbReference>
<gene>
    <name evidence="19" type="ORF">CLV35_2812</name>
</gene>
<evidence type="ECO:0000256" key="15">
    <source>
        <dbReference type="SAM" id="MobiDB-lite"/>
    </source>
</evidence>